<reference evidence="1 2" key="1">
    <citation type="submission" date="2019-02" db="EMBL/GenBank/DDBJ databases">
        <title>Deep-cultivation of Planctomycetes and their phenomic and genomic characterization uncovers novel biology.</title>
        <authorList>
            <person name="Wiegand S."/>
            <person name="Jogler M."/>
            <person name="Boedeker C."/>
            <person name="Pinto D."/>
            <person name="Vollmers J."/>
            <person name="Rivas-Marin E."/>
            <person name="Kohn T."/>
            <person name="Peeters S.H."/>
            <person name="Heuer A."/>
            <person name="Rast P."/>
            <person name="Oberbeckmann S."/>
            <person name="Bunk B."/>
            <person name="Jeske O."/>
            <person name="Meyerdierks A."/>
            <person name="Storesund J.E."/>
            <person name="Kallscheuer N."/>
            <person name="Luecker S."/>
            <person name="Lage O.M."/>
            <person name="Pohl T."/>
            <person name="Merkel B.J."/>
            <person name="Hornburger P."/>
            <person name="Mueller R.-W."/>
            <person name="Bruemmer F."/>
            <person name="Labrenz M."/>
            <person name="Spormann A.M."/>
            <person name="Op den Camp H."/>
            <person name="Overmann J."/>
            <person name="Amann R."/>
            <person name="Jetten M.S.M."/>
            <person name="Mascher T."/>
            <person name="Medema M.H."/>
            <person name="Devos D.P."/>
            <person name="Kaster A.-K."/>
            <person name="Ovreas L."/>
            <person name="Rohde M."/>
            <person name="Galperin M.Y."/>
            <person name="Jogler C."/>
        </authorList>
    </citation>
    <scope>NUCLEOTIDE SEQUENCE [LARGE SCALE GENOMIC DNA]</scope>
    <source>
        <strain evidence="1 2">FF011L</strain>
    </source>
</reference>
<name>A0A517MFF5_9BACT</name>
<dbReference type="PANTHER" id="PTHR43737:SF1">
    <property type="entry name" value="DUF1501 DOMAIN-CONTAINING PROTEIN"/>
    <property type="match status" value="1"/>
</dbReference>
<dbReference type="Proteomes" id="UP000320672">
    <property type="component" value="Chromosome"/>
</dbReference>
<dbReference type="AlphaFoldDB" id="A0A517MFF5"/>
<gene>
    <name evidence="1" type="ORF">FF011L_23930</name>
</gene>
<evidence type="ECO:0000313" key="1">
    <source>
        <dbReference type="EMBL" id="QDS93620.1"/>
    </source>
</evidence>
<dbReference type="Pfam" id="PF07394">
    <property type="entry name" value="DUF1501"/>
    <property type="match status" value="1"/>
</dbReference>
<evidence type="ECO:0008006" key="3">
    <source>
        <dbReference type="Google" id="ProtNLM"/>
    </source>
</evidence>
<dbReference type="SUPFAM" id="SSF53649">
    <property type="entry name" value="Alkaline phosphatase-like"/>
    <property type="match status" value="1"/>
</dbReference>
<dbReference type="Gene3D" id="3.40.720.10">
    <property type="entry name" value="Alkaline Phosphatase, subunit A"/>
    <property type="match status" value="1"/>
</dbReference>
<dbReference type="EMBL" id="CP036262">
    <property type="protein sequence ID" value="QDS93620.1"/>
    <property type="molecule type" value="Genomic_DNA"/>
</dbReference>
<dbReference type="InterPro" id="IPR010869">
    <property type="entry name" value="DUF1501"/>
</dbReference>
<organism evidence="1 2">
    <name type="scientific">Roseimaritima multifibrata</name>
    <dbReference type="NCBI Taxonomy" id="1930274"/>
    <lineage>
        <taxon>Bacteria</taxon>
        <taxon>Pseudomonadati</taxon>
        <taxon>Planctomycetota</taxon>
        <taxon>Planctomycetia</taxon>
        <taxon>Pirellulales</taxon>
        <taxon>Pirellulaceae</taxon>
        <taxon>Roseimaritima</taxon>
    </lineage>
</organism>
<dbReference type="KEGG" id="rml:FF011L_23930"/>
<sequence>MWLGTLAAEAGGSESTPIADDEIRLRSPQVPAAIAKAKRVIYLHMAGAPSQLELFDYKPVLQEFDGKDCPAEFLQGKRSGYGRRGAKLLGSQYSFAQHGDSGAWVSDRLPRFSEVVDSVSFIHSMQTDQMTHAPAQLRLHTGNADLGFPSIGAWMTYGLGTENQNLPGYVVLVSGGKVPSAGKSVWSNGFLPADYQGIQCRIKADPVLFLSDPEGTARPLRSEMIDTISQINRQTYEQIGDPATVARIGQFEMAFRMQMAATEATDLSQETAEVQQLYGADPGKKSFANNCLLARRLVERGVRYVQLFDGGWDSHGADPSEAINVGFKNMCNEMDRPIAALLKDLKRSGLLDETLVVWGGEFGRSPLRDPRGNTELGLMGRHHQADAFTVWMAGGGVKGGVRHGATDELGFSVTEDPTPVRDLHATMLRLLGLDQDPLGFPFEGGTHRLTGEKTANVIEPLLA</sequence>
<proteinExistence type="predicted"/>
<keyword evidence="2" id="KW-1185">Reference proteome</keyword>
<dbReference type="PANTHER" id="PTHR43737">
    <property type="entry name" value="BLL7424 PROTEIN"/>
    <property type="match status" value="1"/>
</dbReference>
<protein>
    <recommendedName>
        <fullName evidence="3">Sulfatase</fullName>
    </recommendedName>
</protein>
<dbReference type="InterPro" id="IPR017850">
    <property type="entry name" value="Alkaline_phosphatase_core_sf"/>
</dbReference>
<evidence type="ECO:0000313" key="2">
    <source>
        <dbReference type="Proteomes" id="UP000320672"/>
    </source>
</evidence>
<accession>A0A517MFF5</accession>